<gene>
    <name evidence="2" type="ORF">HMPREF9371_0496</name>
</gene>
<dbReference type="EC" id="1.1.1.133" evidence="2"/>
<sequence>MFSEYGSNFVKDIIAQSDQETISVVTEKIACSTYAGDLAKLMIQFAKEPQITPRIYHFCGYEFAQIILYAF</sequence>
<dbReference type="Pfam" id="PF04321">
    <property type="entry name" value="RmlD_sub_bind"/>
    <property type="match status" value="1"/>
</dbReference>
<evidence type="ECO:0000259" key="1">
    <source>
        <dbReference type="Pfam" id="PF04321"/>
    </source>
</evidence>
<dbReference type="GO" id="GO:0008831">
    <property type="term" value="F:dTDP-4-dehydrorhamnose reductase activity"/>
    <property type="evidence" value="ECO:0007669"/>
    <property type="project" value="UniProtKB-EC"/>
</dbReference>
<reference evidence="2 3" key="1">
    <citation type="submission" date="2011-05" db="EMBL/GenBank/DDBJ databases">
        <authorList>
            <person name="Muzny D."/>
            <person name="Qin X."/>
            <person name="Deng J."/>
            <person name="Jiang H."/>
            <person name="Liu Y."/>
            <person name="Qu J."/>
            <person name="Song X.-Z."/>
            <person name="Zhang L."/>
            <person name="Thornton R."/>
            <person name="Coyle M."/>
            <person name="Francisco L."/>
            <person name="Jackson L."/>
            <person name="Javaid M."/>
            <person name="Korchina V."/>
            <person name="Kovar C."/>
            <person name="Mata R."/>
            <person name="Mathew T."/>
            <person name="Ngo R."/>
            <person name="Nguyen L."/>
            <person name="Nguyen N."/>
            <person name="Okwuonu G."/>
            <person name="Ongeri F."/>
            <person name="Pham C."/>
            <person name="Simmons D."/>
            <person name="Wilczek-Boney K."/>
            <person name="Hale W."/>
            <person name="Jakkamsetti A."/>
            <person name="Pham P."/>
            <person name="Ruth R."/>
            <person name="San Lucas F."/>
            <person name="Warren J."/>
            <person name="Zhang J."/>
            <person name="Zhao Z."/>
            <person name="Zhou C."/>
            <person name="Zhu D."/>
            <person name="Lee S."/>
            <person name="Bess C."/>
            <person name="Blankenburg K."/>
            <person name="Forbes L."/>
            <person name="Fu Q."/>
            <person name="Gubbala S."/>
            <person name="Hirani K."/>
            <person name="Jayaseelan J.C."/>
            <person name="Lara F."/>
            <person name="Munidasa M."/>
            <person name="Palculict T."/>
            <person name="Patil S."/>
            <person name="Pu L.-L."/>
            <person name="Saada N."/>
            <person name="Tang L."/>
            <person name="Weissenberger G."/>
            <person name="Zhu Y."/>
            <person name="Hemphill L."/>
            <person name="Shang Y."/>
            <person name="Youmans B."/>
            <person name="Ayvaz T."/>
            <person name="Ross M."/>
            <person name="Santibanez J."/>
            <person name="Aqrawi P."/>
            <person name="Gross S."/>
            <person name="Joshi V."/>
            <person name="Fowler G."/>
            <person name="Nazareth L."/>
            <person name="Reid J."/>
            <person name="Worley K."/>
            <person name="Petrosino J."/>
            <person name="Highlander S."/>
            <person name="Gibbs R."/>
        </authorList>
    </citation>
    <scope>NUCLEOTIDE SEQUENCE [LARGE SCALE GENOMIC DNA]</scope>
    <source>
        <strain evidence="2 3">871</strain>
    </source>
</reference>
<dbReference type="STRING" id="1032488.HMPREF9371_0496"/>
<dbReference type="Gene3D" id="3.90.25.10">
    <property type="entry name" value="UDP-galactose 4-epimerase, domain 1"/>
    <property type="match status" value="1"/>
</dbReference>
<dbReference type="Proteomes" id="UP000003019">
    <property type="component" value="Unassembled WGS sequence"/>
</dbReference>
<feature type="domain" description="RmlD-like substrate binding" evidence="1">
    <location>
        <begin position="2"/>
        <end position="62"/>
    </location>
</feature>
<dbReference type="InterPro" id="IPR029903">
    <property type="entry name" value="RmlD-like-bd"/>
</dbReference>
<dbReference type="Gene3D" id="3.40.50.720">
    <property type="entry name" value="NAD(P)-binding Rossmann-like Domain"/>
    <property type="match status" value="1"/>
</dbReference>
<keyword evidence="3" id="KW-1185">Reference proteome</keyword>
<name>G4CFV7_9NEIS</name>
<proteinExistence type="predicted"/>
<keyword evidence="2" id="KW-0560">Oxidoreductase</keyword>
<dbReference type="InterPro" id="IPR036291">
    <property type="entry name" value="NAD(P)-bd_dom_sf"/>
</dbReference>
<comment type="caution">
    <text evidence="2">The sequence shown here is derived from an EMBL/GenBank/DDBJ whole genome shotgun (WGS) entry which is preliminary data.</text>
</comment>
<accession>G4CFV7</accession>
<evidence type="ECO:0000313" key="3">
    <source>
        <dbReference type="Proteomes" id="UP000003019"/>
    </source>
</evidence>
<dbReference type="AlphaFoldDB" id="G4CFV7"/>
<evidence type="ECO:0000313" key="2">
    <source>
        <dbReference type="EMBL" id="EGY53311.1"/>
    </source>
</evidence>
<dbReference type="EMBL" id="AGAY01000018">
    <property type="protein sequence ID" value="EGY53311.1"/>
    <property type="molecule type" value="Genomic_DNA"/>
</dbReference>
<dbReference type="HOGENOM" id="CLU_2735871_0_0_4"/>
<dbReference type="SUPFAM" id="SSF51735">
    <property type="entry name" value="NAD(P)-binding Rossmann-fold domains"/>
    <property type="match status" value="1"/>
</dbReference>
<dbReference type="PATRIC" id="fig|1032488.3.peg.458"/>
<protein>
    <submittedName>
        <fullName evidence="2">dTDP-4-dehydrorhamnose reductase</fullName>
        <ecNumber evidence="2">1.1.1.133</ecNumber>
    </submittedName>
</protein>
<organism evidence="2 3">
    <name type="scientific">Neisseria shayeganii 871</name>
    <dbReference type="NCBI Taxonomy" id="1032488"/>
    <lineage>
        <taxon>Bacteria</taxon>
        <taxon>Pseudomonadati</taxon>
        <taxon>Pseudomonadota</taxon>
        <taxon>Betaproteobacteria</taxon>
        <taxon>Neisseriales</taxon>
        <taxon>Neisseriaceae</taxon>
        <taxon>Neisseria</taxon>
    </lineage>
</organism>